<evidence type="ECO:0000256" key="2">
    <source>
        <dbReference type="ARBA" id="ARBA00022490"/>
    </source>
</evidence>
<dbReference type="GO" id="GO:0005737">
    <property type="term" value="C:cytoplasm"/>
    <property type="evidence" value="ECO:0007669"/>
    <property type="project" value="UniProtKB-SubCell"/>
</dbReference>
<dbReference type="GO" id="GO:0006289">
    <property type="term" value="P:nucleotide-excision repair"/>
    <property type="evidence" value="ECO:0007669"/>
    <property type="project" value="InterPro"/>
</dbReference>
<keyword evidence="20" id="KW-1185">Reference proteome</keyword>
<evidence type="ECO:0000256" key="11">
    <source>
        <dbReference type="ARBA" id="ARBA00022881"/>
    </source>
</evidence>
<dbReference type="InterPro" id="IPR041552">
    <property type="entry name" value="UvrA_DNA-bd"/>
</dbReference>
<keyword evidence="2" id="KW-0963">Cytoplasm</keyword>
<evidence type="ECO:0000256" key="6">
    <source>
        <dbReference type="ARBA" id="ARBA00022763"/>
    </source>
</evidence>
<evidence type="ECO:0000256" key="12">
    <source>
        <dbReference type="ARBA" id="ARBA00023125"/>
    </source>
</evidence>
<keyword evidence="6" id="KW-0227">DNA damage</keyword>
<dbReference type="HOGENOM" id="CLU_001370_3_0_4"/>
<feature type="domain" description="AAA+ ATPase" evidence="18">
    <location>
        <begin position="1023"/>
        <end position="1475"/>
    </location>
</feature>
<dbReference type="GO" id="GO:0004518">
    <property type="term" value="F:nuclease activity"/>
    <property type="evidence" value="ECO:0007669"/>
    <property type="project" value="UniProtKB-KW"/>
</dbReference>
<dbReference type="OrthoDB" id="9809851at2"/>
<dbReference type="EMBL" id="ADMG01000036">
    <property type="protein sequence ID" value="EKB30765.1"/>
    <property type="molecule type" value="Genomic_DNA"/>
</dbReference>
<comment type="subcellular location">
    <subcellularLocation>
        <location evidence="1">Cytoplasm</location>
    </subcellularLocation>
</comment>
<dbReference type="SUPFAM" id="SSF52540">
    <property type="entry name" value="P-loop containing nucleoside triphosphate hydrolases"/>
    <property type="match status" value="4"/>
</dbReference>
<dbReference type="InterPro" id="IPR004602">
    <property type="entry name" value="UvrA"/>
</dbReference>
<keyword evidence="10" id="KW-0067">ATP-binding</keyword>
<keyword evidence="13" id="KW-0234">DNA repair</keyword>
<dbReference type="Gene3D" id="3.30.190.20">
    <property type="match status" value="1"/>
</dbReference>
<evidence type="ECO:0000256" key="7">
    <source>
        <dbReference type="ARBA" id="ARBA00022769"/>
    </source>
</evidence>
<evidence type="ECO:0000256" key="10">
    <source>
        <dbReference type="ARBA" id="ARBA00022840"/>
    </source>
</evidence>
<dbReference type="InterPro" id="IPR013815">
    <property type="entry name" value="ATP_grasp_subdomain_1"/>
</dbReference>
<keyword evidence="12" id="KW-0238">DNA-binding</keyword>
<proteinExistence type="inferred from homology"/>
<evidence type="ECO:0000256" key="16">
    <source>
        <dbReference type="ARBA" id="ARBA00042156"/>
    </source>
</evidence>
<dbReference type="InterPro" id="IPR041102">
    <property type="entry name" value="UvrA_inter"/>
</dbReference>
<accession>K1JGU2</accession>
<comment type="similarity">
    <text evidence="14">Belongs to the ABC transporter superfamily. UvrA family.</text>
</comment>
<protein>
    <recommendedName>
        <fullName evidence="15">UvrABC system protein A</fullName>
    </recommendedName>
    <alternativeName>
        <fullName evidence="16">Excinuclease ABC subunit A</fullName>
    </alternativeName>
</protein>
<dbReference type="PANTHER" id="PTHR43152:SF3">
    <property type="entry name" value="UVRABC SYSTEM PROTEIN A"/>
    <property type="match status" value="1"/>
</dbReference>
<sequence>MTDTASNNGLIRIRGARQNNLKNIDLDLRTGDFTVVTGLSGSGKSSLVFDTLYAEGQRRYVETFSPYARQFLDRMDRPHVDRIDGVPPAIAIDQNSTVRTSRSTVGTMTELNDHIKLLFAHHAELYCPKCGRRVVEHTPQSIWDDVLERLAGMPEGLDSRVLVTFDMKVPKALALETAETGLSAQGFTRIESRRAVKDGTILTVVADRFRASSVERSRAIEAIEQALDKGAGAMAVLIKTEEGSTPLAPYRKGFGCADCDKSFSQPSASLFSFNSPVGACEKCRGFGRIITVDPSLVIPDPSKTLEEGAVKPWTTKSFNECQQEMLAYAAVRGIRTNTPYKKLTAEEKRWVWEGGEDWTGNWRTQWYGINRFFEWLESKAYKMHVRMLLSRYRSYTECPSCRGSHLKQPSLFWRYGTLEEKQLVLAKTIEGGVFKPIGMTLSDRAYAKLPGFNYHELMTLPIEDLRDFFKKRRARADESEQMLLDEICSRLTFLCDVGVGYLTLDRQSRTLSGGEVQRVSLTTALGTALVNTLFVLDEPSIGLHPRDMHRVNRIMRRLTEAGNTLVVVEHDPQVMLAANRLIDMGPGSGTDGGRIIFDGSTREVLDAGTLTGDYLSGRRRVRRPDPEFVTADRPRLIIKGASEHNLRHIDVAIPMGAIVAIAGVSGSGKSTLVSDILVPALKRKSGKSTDQPGKFDGLAGCIPHDVIYVDQSPIGRTTRGNPVSYVGSFDGIRSLFAATPMARHLGLSVGDFSFNSGKGRCPTCGGAGFEHIEMQFLSDVYLPCPACGGKRYKDSTLEVKIRLSDDRDYSIADVLDMTADEATRLFFEYPSITWGIQQLCKVGLGYLKLGQPLTTLSGGERQRLKLAGTLSEGLSLGRRCGYSAGKLFVFDEPTTGLHFGDTATLVCVFNELICLGHSVLVIEHNLDVLNTADWIIELGPAGGRQGGLVVFEGTPDQIVKEVSSFTGRALRDWRNVLDGQEVSRESFFNFPPMKLSAPEDNTRIVIQGAREHNLKNLSVTIPRDKFTVVTGPSGSGKSTLAFDLVFAEGQRRYLESLNAYARSMVQPAPAPEVDSIRGIPPTVAIEQRTSRGGLRSTVGTTTELLHFLRLLFVKLGTQYCPDCGIPASPQSHDDIIKAIRRDFGSDQIAVLAPIVRRQKGIFRAEMEAAAVAGHRIMRIDGAYIDISLKIPSLARYSEHELELAVGICGADEQALEKIVAAALLHGHGRLLVTRSLPDEPTTGLLEQDVFYSTLAACPSCLKSFPALDPKLFSYNSSAGACPKCSGYGLITSALKKAQKKKEDFNTDLSDTEGAELCPDCLGTRLNPVARAVRWHDRSISDFGAMTIDSVEEFFRNLRLEGREAAIAHDAVAEILSRLSFLQEVGLGYLTLDRSAPTLSGGEAQRIRLAAQLGSNLRGVCYVLDEPTIGLHPRDNRILLDAIDRLTHQGNTLLVVEHDEDTIRQADHIIDIGPGSGVRGGELVAEGTVDDIMKCERSLTGEYLRNPSKHRHFASRPFNPETDPKLSVINPRMHNLAGGVVEFPLNRLTVVTGVSGSGKSTLTREVLFENLIGNLGSDPSKAKWKGCDIITGREPVARVLEVDQTPIGKTPRSCPATYVGFFDKIRALFAGTNEGKARGYGVGRFSFNNEGGRCEACAGQGLRTIEMSFLPDVKVPCEVCHGARFNQETLAVTWKDRNIGEILQMQVDEAVEFFNSMPTIAHPLKLLQDIGLGYLTLGQPSPTLSGGEAQRIKLVSELTKVKDSVSTRGRKSPHTLYVLDEPTVGLHMADVDKLIGVLKRLVDAGNTVIVVEHNLDLMAQADWIVDMGPEGGANGGRVVAAGTPETLTSTNTHTGRALKAHMDAH</sequence>
<comment type="caution">
    <text evidence="19">The sequence shown here is derived from an EMBL/GenBank/DDBJ whole genome shotgun (WGS) entry which is preliminary data.</text>
</comment>
<dbReference type="Gene3D" id="3.40.50.300">
    <property type="entry name" value="P-loop containing nucleotide triphosphate hydrolases"/>
    <property type="match status" value="5"/>
</dbReference>
<evidence type="ECO:0000256" key="8">
    <source>
        <dbReference type="ARBA" id="ARBA00022771"/>
    </source>
</evidence>
<reference evidence="19 20" key="1">
    <citation type="submission" date="2012-05" db="EMBL/GenBank/DDBJ databases">
        <title>The Genome Sequence of Sutterella wadsworthensis 2_1_59BFAA.</title>
        <authorList>
            <consortium name="The Broad Institute Genome Sequencing Platform"/>
            <person name="Earl A."/>
            <person name="Ward D."/>
            <person name="Feldgarden M."/>
            <person name="Gevers D."/>
            <person name="Daigneault M."/>
            <person name="Strauss J."/>
            <person name="Allen-Vercoe E."/>
            <person name="Walker B."/>
            <person name="Young S.K."/>
            <person name="Zeng Q."/>
            <person name="Gargeya S."/>
            <person name="Fitzgerald M."/>
            <person name="Haas B."/>
            <person name="Abouelleil A."/>
            <person name="Alvarado L."/>
            <person name="Arachchi H.M."/>
            <person name="Berlin A.M."/>
            <person name="Chapman S.B."/>
            <person name="Goldberg J."/>
            <person name="Griggs A."/>
            <person name="Gujja S."/>
            <person name="Hansen M."/>
            <person name="Howarth C."/>
            <person name="Imamovic A."/>
            <person name="Larimer J."/>
            <person name="McCowen C."/>
            <person name="Montmayeur A."/>
            <person name="Murphy C."/>
            <person name="Neiman D."/>
            <person name="Pearson M."/>
            <person name="Priest M."/>
            <person name="Roberts A."/>
            <person name="Saif S."/>
            <person name="Shea T."/>
            <person name="Sisk P."/>
            <person name="Sykes S."/>
            <person name="Wortman J."/>
            <person name="Nusbaum C."/>
            <person name="Birren B."/>
        </authorList>
    </citation>
    <scope>NUCLEOTIDE SEQUENCE [LARGE SCALE GENOMIC DNA]</scope>
    <source>
        <strain evidence="19 20">2_1_59BFAA</strain>
    </source>
</reference>
<dbReference type="Proteomes" id="UP000005835">
    <property type="component" value="Unassembled WGS sequence"/>
</dbReference>
<dbReference type="GO" id="GO:0016887">
    <property type="term" value="F:ATP hydrolysis activity"/>
    <property type="evidence" value="ECO:0007669"/>
    <property type="project" value="InterPro"/>
</dbReference>
<dbReference type="NCBIfam" id="TIGR00630">
    <property type="entry name" value="uvra"/>
    <property type="match status" value="2"/>
</dbReference>
<dbReference type="InterPro" id="IPR017871">
    <property type="entry name" value="ABC_transporter-like_CS"/>
</dbReference>
<keyword evidence="7" id="KW-0228">DNA excision</keyword>
<evidence type="ECO:0000256" key="17">
    <source>
        <dbReference type="SAM" id="MobiDB-lite"/>
    </source>
</evidence>
<dbReference type="InterPro" id="IPR027417">
    <property type="entry name" value="P-loop_NTPase"/>
</dbReference>
<feature type="domain" description="AAA+ ATPase" evidence="18">
    <location>
        <begin position="655"/>
        <end position="942"/>
    </location>
</feature>
<dbReference type="eggNOG" id="COG0178">
    <property type="taxonomic scope" value="Bacteria"/>
</dbReference>
<dbReference type="GO" id="GO:0005524">
    <property type="term" value="F:ATP binding"/>
    <property type="evidence" value="ECO:0007669"/>
    <property type="project" value="UniProtKB-KW"/>
</dbReference>
<evidence type="ECO:0000256" key="13">
    <source>
        <dbReference type="ARBA" id="ARBA00023204"/>
    </source>
</evidence>
<evidence type="ECO:0000256" key="4">
    <source>
        <dbReference type="ARBA" id="ARBA00022737"/>
    </source>
</evidence>
<dbReference type="GO" id="GO:0009380">
    <property type="term" value="C:excinuclease repair complex"/>
    <property type="evidence" value="ECO:0007669"/>
    <property type="project" value="InterPro"/>
</dbReference>
<dbReference type="InterPro" id="IPR003593">
    <property type="entry name" value="AAA+_ATPase"/>
</dbReference>
<dbReference type="Gene3D" id="1.10.8.280">
    <property type="entry name" value="ABC transporter ATPase domain-like"/>
    <property type="match status" value="1"/>
</dbReference>
<evidence type="ECO:0000259" key="18">
    <source>
        <dbReference type="SMART" id="SM00382"/>
    </source>
</evidence>
<name>K1JGU2_9BURK</name>
<dbReference type="Pfam" id="PF17760">
    <property type="entry name" value="UvrA_inter"/>
    <property type="match status" value="1"/>
</dbReference>
<dbReference type="GO" id="GO:0008270">
    <property type="term" value="F:zinc ion binding"/>
    <property type="evidence" value="ECO:0007669"/>
    <property type="project" value="UniProtKB-KW"/>
</dbReference>
<keyword evidence="5" id="KW-0547">Nucleotide-binding</keyword>
<keyword evidence="3" id="KW-0479">Metal-binding</keyword>
<dbReference type="PATRIC" id="fig|742823.3.peg.1620"/>
<dbReference type="Gene3D" id="3.30.1490.20">
    <property type="entry name" value="ATP-grasp fold, A domain"/>
    <property type="match status" value="1"/>
</dbReference>
<evidence type="ECO:0000256" key="1">
    <source>
        <dbReference type="ARBA" id="ARBA00004496"/>
    </source>
</evidence>
<dbReference type="RefSeq" id="WP_005435906.1">
    <property type="nucleotide sequence ID" value="NZ_JH815518.1"/>
</dbReference>
<feature type="region of interest" description="Disordered" evidence="17">
    <location>
        <begin position="1845"/>
        <end position="1864"/>
    </location>
</feature>
<feature type="domain" description="AAA+ ATPase" evidence="18">
    <location>
        <begin position="1544"/>
        <end position="1828"/>
    </location>
</feature>
<dbReference type="GO" id="GO:0003677">
    <property type="term" value="F:DNA binding"/>
    <property type="evidence" value="ECO:0007669"/>
    <property type="project" value="UniProtKB-KW"/>
</dbReference>
<keyword evidence="8" id="KW-0863">Zinc-finger</keyword>
<evidence type="ECO:0000256" key="9">
    <source>
        <dbReference type="ARBA" id="ARBA00022833"/>
    </source>
</evidence>
<keyword evidence="9" id="KW-0862">Zinc</keyword>
<dbReference type="PANTHER" id="PTHR43152">
    <property type="entry name" value="UVRABC SYSTEM PROTEIN A"/>
    <property type="match status" value="1"/>
</dbReference>
<organism evidence="19 20">
    <name type="scientific">Sutterella wadsworthensis 2_1_59BFAA</name>
    <dbReference type="NCBI Taxonomy" id="742823"/>
    <lineage>
        <taxon>Bacteria</taxon>
        <taxon>Pseudomonadati</taxon>
        <taxon>Pseudomonadota</taxon>
        <taxon>Betaproteobacteria</taxon>
        <taxon>Burkholderiales</taxon>
        <taxon>Sutterellaceae</taxon>
        <taxon>Sutterella</taxon>
    </lineage>
</organism>
<gene>
    <name evidence="19" type="ORF">HMPREF9465_01628</name>
</gene>
<evidence type="ECO:0000313" key="20">
    <source>
        <dbReference type="Proteomes" id="UP000005835"/>
    </source>
</evidence>
<keyword evidence="11" id="KW-0267">Excision nuclease</keyword>
<keyword evidence="4" id="KW-0677">Repeat</keyword>
<evidence type="ECO:0000256" key="3">
    <source>
        <dbReference type="ARBA" id="ARBA00022723"/>
    </source>
</evidence>
<dbReference type="SMART" id="SM00382">
    <property type="entry name" value="AAA"/>
    <property type="match status" value="3"/>
</dbReference>
<evidence type="ECO:0000256" key="15">
    <source>
        <dbReference type="ARBA" id="ARBA00039316"/>
    </source>
</evidence>
<dbReference type="Pfam" id="PF17755">
    <property type="entry name" value="UvrA_DNA-bind"/>
    <property type="match status" value="1"/>
</dbReference>
<evidence type="ECO:0000256" key="5">
    <source>
        <dbReference type="ARBA" id="ARBA00022741"/>
    </source>
</evidence>
<dbReference type="Gene3D" id="1.20.1580.10">
    <property type="entry name" value="ABC transporter ATPase like domain"/>
    <property type="match status" value="3"/>
</dbReference>
<evidence type="ECO:0000313" key="19">
    <source>
        <dbReference type="EMBL" id="EKB30765.1"/>
    </source>
</evidence>
<evidence type="ECO:0000256" key="14">
    <source>
        <dbReference type="ARBA" id="ARBA00038000"/>
    </source>
</evidence>
<dbReference type="STRING" id="742823.HMPREF9465_01628"/>
<dbReference type="PROSITE" id="PS00211">
    <property type="entry name" value="ABC_TRANSPORTER_1"/>
    <property type="match status" value="3"/>
</dbReference>